<dbReference type="InterPro" id="IPR032694">
    <property type="entry name" value="CopC/D"/>
</dbReference>
<evidence type="ECO:0000259" key="7">
    <source>
        <dbReference type="Pfam" id="PF05425"/>
    </source>
</evidence>
<keyword evidence="5 6" id="KW-0472">Membrane</keyword>
<sequence>MADQDVVGNGRAQITQIGSATKAAKARPTWPLYLLFFAVAGAVGATISYGFLAGSLAALGIPDPGRITTVGLPFFRAVGWMLAALSVGSFMFSSFYMAPSIPGNDNSQLVRAKLSVDGHLAARTGAVSALCFGLVALLMIPLVLSDVSGTPFARTLDVASWSLAIEQVATARAWAVVAAIALVVGVAGLFFRSWVSQLPLFMGAIVMVVPLGLEGHSASGGDHDWGTNSYLWHLVFMMVWVGGLMALIAHGRRLGPYLGTGLRRYSNVAFMSVIVMAVSGLINAAIRVEWSDWLTSTYGTILIVKTIGVVVLGLFGWVHRRVTIPQLDSKPALFMRFAIVEMIVMAAITGVAITMGRTPPPPPRNPNLSNMATQLGFDLYEKPSFFNVFTMWRFDVMFGTIAILLTAGYLYGVWRVRCAGGSWSTTRTVFWLLGTLTLLVTMSSGLGMNMGAAYSIHMIVHMILSMVVPLFLALGCPLTLIMKAYASGEPGQPSAHDIVYAYTQSPLLRFVSHPVVNLAQFLFFFYILYLIIPLYEVMISEHAGHLIMNWVFLISGYLYFWEVVGKDPLPVQRPAAIRLAWLVGSMPFHLFAGIYLMQLTTIMGYDFYMSLGLPWELNLLEDQRVGGGIGWASGSFPLGLVFLILFFEWRREDRVIETEYDRRVDAGEDDDFEAYNEMLAQMNTGRYATDDELRKPPSP</sequence>
<proteinExistence type="predicted"/>
<dbReference type="GO" id="GO:0006825">
    <property type="term" value="P:copper ion transport"/>
    <property type="evidence" value="ECO:0007669"/>
    <property type="project" value="InterPro"/>
</dbReference>
<dbReference type="EMBL" id="CP011545">
    <property type="protein sequence ID" value="AKK09511.1"/>
    <property type="molecule type" value="Genomic_DNA"/>
</dbReference>
<evidence type="ECO:0000256" key="1">
    <source>
        <dbReference type="ARBA" id="ARBA00004651"/>
    </source>
</evidence>
<protein>
    <submittedName>
        <fullName evidence="8">Putative membrane protein</fullName>
    </submittedName>
</protein>
<reference evidence="9" key="2">
    <citation type="submission" date="2015-05" db="EMBL/GenBank/DDBJ databases">
        <title>Complete genome sequence of Corynebacterium testudinoris DSM 44614, recovered from necrotic lesions in the mouth of a tortoise.</title>
        <authorList>
            <person name="Ruckert C."/>
            <person name="Albersmeier A."/>
            <person name="Winkler A."/>
            <person name="Tauch A."/>
        </authorList>
    </citation>
    <scope>NUCLEOTIDE SEQUENCE [LARGE SCALE GENOMIC DNA]</scope>
    <source>
        <strain evidence="9">DSM 44614</strain>
    </source>
</reference>
<comment type="subcellular location">
    <subcellularLocation>
        <location evidence="1">Cell membrane</location>
        <topology evidence="1">Multi-pass membrane protein</topology>
    </subcellularLocation>
</comment>
<feature type="transmembrane region" description="Helical" evidence="6">
    <location>
        <begin position="32"/>
        <end position="57"/>
    </location>
</feature>
<dbReference type="Pfam" id="PF09678">
    <property type="entry name" value="Caa3_CtaG"/>
    <property type="match status" value="1"/>
</dbReference>
<name>A0A0G3H7Y0_9CORY</name>
<dbReference type="InterPro" id="IPR008457">
    <property type="entry name" value="Cu-R_CopD_dom"/>
</dbReference>
<dbReference type="Pfam" id="PF05425">
    <property type="entry name" value="CopD"/>
    <property type="match status" value="1"/>
</dbReference>
<feature type="transmembrane region" description="Helical" evidence="6">
    <location>
        <begin position="428"/>
        <end position="448"/>
    </location>
</feature>
<dbReference type="PANTHER" id="PTHR34820">
    <property type="entry name" value="INNER MEMBRANE PROTEIN YEBZ"/>
    <property type="match status" value="1"/>
</dbReference>
<feature type="transmembrane region" description="Helical" evidence="6">
    <location>
        <begin position="171"/>
        <end position="191"/>
    </location>
</feature>
<evidence type="ECO:0000313" key="9">
    <source>
        <dbReference type="Proteomes" id="UP000035540"/>
    </source>
</evidence>
<keyword evidence="2" id="KW-1003">Cell membrane</keyword>
<dbReference type="RefSeq" id="WP_083985564.1">
    <property type="nucleotide sequence ID" value="NZ_CP011545.1"/>
</dbReference>
<evidence type="ECO:0000313" key="8">
    <source>
        <dbReference type="EMBL" id="AKK09511.1"/>
    </source>
</evidence>
<feature type="transmembrane region" description="Helical" evidence="6">
    <location>
        <begin position="454"/>
        <end position="474"/>
    </location>
</feature>
<feature type="transmembrane region" description="Helical" evidence="6">
    <location>
        <begin position="298"/>
        <end position="318"/>
    </location>
</feature>
<feature type="transmembrane region" description="Helical" evidence="6">
    <location>
        <begin position="268"/>
        <end position="286"/>
    </location>
</feature>
<gene>
    <name evidence="8" type="ORF">CTEST_10440</name>
</gene>
<feature type="transmembrane region" description="Helical" evidence="6">
    <location>
        <begin position="230"/>
        <end position="248"/>
    </location>
</feature>
<keyword evidence="9" id="KW-1185">Reference proteome</keyword>
<feature type="transmembrane region" description="Helical" evidence="6">
    <location>
        <begin position="515"/>
        <end position="535"/>
    </location>
</feature>
<accession>A0A0G3H7Y0</accession>
<dbReference type="Proteomes" id="UP000035540">
    <property type="component" value="Chromosome"/>
</dbReference>
<evidence type="ECO:0000256" key="4">
    <source>
        <dbReference type="ARBA" id="ARBA00022989"/>
    </source>
</evidence>
<keyword evidence="4 6" id="KW-1133">Transmembrane helix</keyword>
<dbReference type="GO" id="GO:0005886">
    <property type="term" value="C:plasma membrane"/>
    <property type="evidence" value="ECO:0007669"/>
    <property type="project" value="UniProtKB-SubCell"/>
</dbReference>
<dbReference type="PATRIC" id="fig|136857.5.peg.2074"/>
<reference evidence="8 9" key="1">
    <citation type="journal article" date="2015" name="Genome Announc.">
        <title>Complete Genome Sequence of the Type Strain Corynebacterium testudinoris DSM 44614, Recovered from Necrotic Lesions in the Mouth of a Tortoise.</title>
        <authorList>
            <person name="Ruckert C."/>
            <person name="Kriete M."/>
            <person name="Jaenicke S."/>
            <person name="Winkler A."/>
            <person name="Tauch A."/>
        </authorList>
    </citation>
    <scope>NUCLEOTIDE SEQUENCE [LARGE SCALE GENOMIC DNA]</scope>
    <source>
        <strain evidence="8 9">DSM 44614</strain>
    </source>
</reference>
<feature type="transmembrane region" description="Helical" evidence="6">
    <location>
        <begin position="198"/>
        <end position="218"/>
    </location>
</feature>
<feature type="transmembrane region" description="Helical" evidence="6">
    <location>
        <begin position="625"/>
        <end position="647"/>
    </location>
</feature>
<dbReference type="STRING" id="136857.CTEST_10440"/>
<feature type="transmembrane region" description="Helical" evidence="6">
    <location>
        <begin position="576"/>
        <end position="605"/>
    </location>
</feature>
<evidence type="ECO:0000256" key="3">
    <source>
        <dbReference type="ARBA" id="ARBA00022692"/>
    </source>
</evidence>
<organism evidence="8 9">
    <name type="scientific">Corynebacterium testudinoris</name>
    <dbReference type="NCBI Taxonomy" id="136857"/>
    <lineage>
        <taxon>Bacteria</taxon>
        <taxon>Bacillati</taxon>
        <taxon>Actinomycetota</taxon>
        <taxon>Actinomycetes</taxon>
        <taxon>Mycobacteriales</taxon>
        <taxon>Corynebacteriaceae</taxon>
        <taxon>Corynebacterium</taxon>
    </lineage>
</organism>
<dbReference type="PANTHER" id="PTHR34820:SF4">
    <property type="entry name" value="INNER MEMBRANE PROTEIN YEBZ"/>
    <property type="match status" value="1"/>
</dbReference>
<evidence type="ECO:0000256" key="6">
    <source>
        <dbReference type="SAM" id="Phobius"/>
    </source>
</evidence>
<dbReference type="OrthoDB" id="5241646at2"/>
<dbReference type="AlphaFoldDB" id="A0A0G3H7Y0"/>
<feature type="transmembrane region" description="Helical" evidence="6">
    <location>
        <begin position="338"/>
        <end position="356"/>
    </location>
</feature>
<feature type="transmembrane region" description="Helical" evidence="6">
    <location>
        <begin position="77"/>
        <end position="99"/>
    </location>
</feature>
<feature type="transmembrane region" description="Helical" evidence="6">
    <location>
        <begin position="396"/>
        <end position="416"/>
    </location>
</feature>
<dbReference type="KEGG" id="cted:CTEST_10440"/>
<evidence type="ECO:0000256" key="2">
    <source>
        <dbReference type="ARBA" id="ARBA00022475"/>
    </source>
</evidence>
<feature type="domain" description="Copper resistance protein D" evidence="7">
    <location>
        <begin position="262"/>
        <end position="353"/>
    </location>
</feature>
<feature type="transmembrane region" description="Helical" evidence="6">
    <location>
        <begin position="547"/>
        <end position="564"/>
    </location>
</feature>
<feature type="transmembrane region" description="Helical" evidence="6">
    <location>
        <begin position="120"/>
        <end position="144"/>
    </location>
</feature>
<keyword evidence="3 6" id="KW-0812">Transmembrane</keyword>
<dbReference type="InterPro" id="IPR019108">
    <property type="entry name" value="Caa3_assmbl_CtaG-rel"/>
</dbReference>
<evidence type="ECO:0000256" key="5">
    <source>
        <dbReference type="ARBA" id="ARBA00023136"/>
    </source>
</evidence>